<accession>A0A453AJ49</accession>
<evidence type="ECO:0000313" key="1">
    <source>
        <dbReference type="EnsemblPlants" id="AET2Gv20152500.1"/>
    </source>
</evidence>
<dbReference type="Proteomes" id="UP000015105">
    <property type="component" value="Chromosome 2D"/>
</dbReference>
<name>A0A453AJ49_AEGTS</name>
<reference evidence="1" key="3">
    <citation type="journal article" date="2017" name="Nature">
        <title>Genome sequence of the progenitor of the wheat D genome Aegilops tauschii.</title>
        <authorList>
            <person name="Luo M.C."/>
            <person name="Gu Y.Q."/>
            <person name="Puiu D."/>
            <person name="Wang H."/>
            <person name="Twardziok S.O."/>
            <person name="Deal K.R."/>
            <person name="Huo N."/>
            <person name="Zhu T."/>
            <person name="Wang L."/>
            <person name="Wang Y."/>
            <person name="McGuire P.E."/>
            <person name="Liu S."/>
            <person name="Long H."/>
            <person name="Ramasamy R.K."/>
            <person name="Rodriguez J.C."/>
            <person name="Van S.L."/>
            <person name="Yuan L."/>
            <person name="Wang Z."/>
            <person name="Xia Z."/>
            <person name="Xiao L."/>
            <person name="Anderson O.D."/>
            <person name="Ouyang S."/>
            <person name="Liang Y."/>
            <person name="Zimin A.V."/>
            <person name="Pertea G."/>
            <person name="Qi P."/>
            <person name="Bennetzen J.L."/>
            <person name="Dai X."/>
            <person name="Dawson M.W."/>
            <person name="Muller H.G."/>
            <person name="Kugler K."/>
            <person name="Rivarola-Duarte L."/>
            <person name="Spannagl M."/>
            <person name="Mayer K.F.X."/>
            <person name="Lu F.H."/>
            <person name="Bevan M.W."/>
            <person name="Leroy P."/>
            <person name="Li P."/>
            <person name="You F.M."/>
            <person name="Sun Q."/>
            <person name="Liu Z."/>
            <person name="Lyons E."/>
            <person name="Wicker T."/>
            <person name="Salzberg S.L."/>
            <person name="Devos K.M."/>
            <person name="Dvorak J."/>
        </authorList>
    </citation>
    <scope>NUCLEOTIDE SEQUENCE [LARGE SCALE GENOMIC DNA]</scope>
    <source>
        <strain evidence="1">cv. AL8/78</strain>
    </source>
</reference>
<evidence type="ECO:0000313" key="2">
    <source>
        <dbReference type="Proteomes" id="UP000015105"/>
    </source>
</evidence>
<reference evidence="1" key="4">
    <citation type="submission" date="2019-03" db="UniProtKB">
        <authorList>
            <consortium name="EnsemblPlants"/>
        </authorList>
    </citation>
    <scope>IDENTIFICATION</scope>
</reference>
<dbReference type="EnsemblPlants" id="AET2Gv20152500.1">
    <property type="protein sequence ID" value="AET2Gv20152500.1"/>
    <property type="gene ID" value="AET2Gv20152500"/>
</dbReference>
<proteinExistence type="predicted"/>
<reference evidence="2" key="2">
    <citation type="journal article" date="2017" name="Nat. Plants">
        <title>The Aegilops tauschii genome reveals multiple impacts of transposons.</title>
        <authorList>
            <person name="Zhao G."/>
            <person name="Zou C."/>
            <person name="Li K."/>
            <person name="Wang K."/>
            <person name="Li T."/>
            <person name="Gao L."/>
            <person name="Zhang X."/>
            <person name="Wang H."/>
            <person name="Yang Z."/>
            <person name="Liu X."/>
            <person name="Jiang W."/>
            <person name="Mao L."/>
            <person name="Kong X."/>
            <person name="Jiao Y."/>
            <person name="Jia J."/>
        </authorList>
    </citation>
    <scope>NUCLEOTIDE SEQUENCE [LARGE SCALE GENOMIC DNA]</scope>
    <source>
        <strain evidence="2">cv. AL8/78</strain>
    </source>
</reference>
<keyword evidence="2" id="KW-1185">Reference proteome</keyword>
<sequence length="48" mass="5394">MPYCFCFGFFTAKNQLVGLTRRSFGQICPTLVLEYLNGTPAYSAKMAH</sequence>
<dbReference type="Gramene" id="AET2Gv20152500.1">
    <property type="protein sequence ID" value="AET2Gv20152500.1"/>
    <property type="gene ID" value="AET2Gv20152500"/>
</dbReference>
<protein>
    <submittedName>
        <fullName evidence="1">Uncharacterized protein</fullName>
    </submittedName>
</protein>
<reference evidence="1" key="5">
    <citation type="journal article" date="2021" name="G3 (Bethesda)">
        <title>Aegilops tauschii genome assembly Aet v5.0 features greater sequence contiguity and improved annotation.</title>
        <authorList>
            <person name="Wang L."/>
            <person name="Zhu T."/>
            <person name="Rodriguez J.C."/>
            <person name="Deal K.R."/>
            <person name="Dubcovsky J."/>
            <person name="McGuire P.E."/>
            <person name="Lux T."/>
            <person name="Spannagl M."/>
            <person name="Mayer K.F.X."/>
            <person name="Baldrich P."/>
            <person name="Meyers B.C."/>
            <person name="Huo N."/>
            <person name="Gu Y.Q."/>
            <person name="Zhou H."/>
            <person name="Devos K.M."/>
            <person name="Bennetzen J.L."/>
            <person name="Unver T."/>
            <person name="Budak H."/>
            <person name="Gulick P.J."/>
            <person name="Galiba G."/>
            <person name="Kalapos B."/>
            <person name="Nelson D.R."/>
            <person name="Li P."/>
            <person name="You F.M."/>
            <person name="Luo M.C."/>
            <person name="Dvorak J."/>
        </authorList>
    </citation>
    <scope>NUCLEOTIDE SEQUENCE [LARGE SCALE GENOMIC DNA]</scope>
    <source>
        <strain evidence="1">cv. AL8/78</strain>
    </source>
</reference>
<dbReference type="AlphaFoldDB" id="A0A453AJ49"/>
<reference evidence="2" key="1">
    <citation type="journal article" date="2014" name="Science">
        <title>Ancient hybridizations among the ancestral genomes of bread wheat.</title>
        <authorList>
            <consortium name="International Wheat Genome Sequencing Consortium,"/>
            <person name="Marcussen T."/>
            <person name="Sandve S.R."/>
            <person name="Heier L."/>
            <person name="Spannagl M."/>
            <person name="Pfeifer M."/>
            <person name="Jakobsen K.S."/>
            <person name="Wulff B.B."/>
            <person name="Steuernagel B."/>
            <person name="Mayer K.F."/>
            <person name="Olsen O.A."/>
        </authorList>
    </citation>
    <scope>NUCLEOTIDE SEQUENCE [LARGE SCALE GENOMIC DNA]</scope>
    <source>
        <strain evidence="2">cv. AL8/78</strain>
    </source>
</reference>
<organism evidence="1 2">
    <name type="scientific">Aegilops tauschii subsp. strangulata</name>
    <name type="common">Goatgrass</name>
    <dbReference type="NCBI Taxonomy" id="200361"/>
    <lineage>
        <taxon>Eukaryota</taxon>
        <taxon>Viridiplantae</taxon>
        <taxon>Streptophyta</taxon>
        <taxon>Embryophyta</taxon>
        <taxon>Tracheophyta</taxon>
        <taxon>Spermatophyta</taxon>
        <taxon>Magnoliopsida</taxon>
        <taxon>Liliopsida</taxon>
        <taxon>Poales</taxon>
        <taxon>Poaceae</taxon>
        <taxon>BOP clade</taxon>
        <taxon>Pooideae</taxon>
        <taxon>Triticodae</taxon>
        <taxon>Triticeae</taxon>
        <taxon>Triticinae</taxon>
        <taxon>Aegilops</taxon>
    </lineage>
</organism>